<dbReference type="KEGG" id="dmm:dnm_046850"/>
<evidence type="ECO:0000313" key="2">
    <source>
        <dbReference type="Proteomes" id="UP000663722"/>
    </source>
</evidence>
<proteinExistence type="predicted"/>
<organism evidence="1 2">
    <name type="scientific">Desulfonema magnum</name>
    <dbReference type="NCBI Taxonomy" id="45655"/>
    <lineage>
        <taxon>Bacteria</taxon>
        <taxon>Pseudomonadati</taxon>
        <taxon>Thermodesulfobacteriota</taxon>
        <taxon>Desulfobacteria</taxon>
        <taxon>Desulfobacterales</taxon>
        <taxon>Desulfococcaceae</taxon>
        <taxon>Desulfonema</taxon>
    </lineage>
</organism>
<dbReference type="AlphaFoldDB" id="A0A975BNV5"/>
<reference evidence="1" key="1">
    <citation type="journal article" date="2021" name="Microb. Physiol.">
        <title>Proteogenomic Insights into the Physiology of Marine, Sulfate-Reducing, Filamentous Desulfonema limicola and Desulfonema magnum.</title>
        <authorList>
            <person name="Schnaars V."/>
            <person name="Wohlbrand L."/>
            <person name="Scheve S."/>
            <person name="Hinrichs C."/>
            <person name="Reinhardt R."/>
            <person name="Rabus R."/>
        </authorList>
    </citation>
    <scope>NUCLEOTIDE SEQUENCE</scope>
    <source>
        <strain evidence="1">4be13</strain>
    </source>
</reference>
<dbReference type="Proteomes" id="UP000663722">
    <property type="component" value="Chromosome"/>
</dbReference>
<evidence type="ECO:0000313" key="1">
    <source>
        <dbReference type="EMBL" id="QTA88638.1"/>
    </source>
</evidence>
<sequence length="42" mass="4767">MISELFESNFALINGHDLPPTTNDESLCKKPLRSVFALRTFI</sequence>
<protein>
    <submittedName>
        <fullName evidence="1">Uncharacterized protein</fullName>
    </submittedName>
</protein>
<gene>
    <name evidence="1" type="ORF">dnm_046850</name>
</gene>
<name>A0A975BNV5_9BACT</name>
<dbReference type="EMBL" id="CP061800">
    <property type="protein sequence ID" value="QTA88638.1"/>
    <property type="molecule type" value="Genomic_DNA"/>
</dbReference>
<keyword evidence="2" id="KW-1185">Reference proteome</keyword>
<accession>A0A975BNV5</accession>